<organism evidence="1 2">
    <name type="scientific">Kribbella kalugense</name>
    <dbReference type="NCBI Taxonomy" id="2512221"/>
    <lineage>
        <taxon>Bacteria</taxon>
        <taxon>Bacillati</taxon>
        <taxon>Actinomycetota</taxon>
        <taxon>Actinomycetes</taxon>
        <taxon>Propionibacteriales</taxon>
        <taxon>Kribbellaceae</taxon>
        <taxon>Kribbella</taxon>
    </lineage>
</organism>
<protein>
    <submittedName>
        <fullName evidence="1">Uncharacterized protein</fullName>
    </submittedName>
</protein>
<evidence type="ECO:0000313" key="2">
    <source>
        <dbReference type="Proteomes" id="UP000295447"/>
    </source>
</evidence>
<accession>A0A4R7ZLX9</accession>
<reference evidence="1 2" key="1">
    <citation type="submission" date="2019-03" db="EMBL/GenBank/DDBJ databases">
        <title>Genomic Encyclopedia of Type Strains, Phase III (KMG-III): the genomes of soil and plant-associated and newly described type strains.</title>
        <authorList>
            <person name="Whitman W."/>
        </authorList>
    </citation>
    <scope>NUCLEOTIDE SEQUENCE [LARGE SCALE GENOMIC DNA]</scope>
    <source>
        <strain evidence="1 2">VKM Ac-2570</strain>
    </source>
</reference>
<comment type="caution">
    <text evidence="1">The sequence shown here is derived from an EMBL/GenBank/DDBJ whole genome shotgun (WGS) entry which is preliminary data.</text>
</comment>
<evidence type="ECO:0000313" key="1">
    <source>
        <dbReference type="EMBL" id="TDW18532.1"/>
    </source>
</evidence>
<name>A0A4R7ZLX9_9ACTN</name>
<dbReference type="EMBL" id="SODF01000002">
    <property type="protein sequence ID" value="TDW18532.1"/>
    <property type="molecule type" value="Genomic_DNA"/>
</dbReference>
<sequence>MNITGIVRCSTQPFEAVGTSYRDGATRVVTIRVIAED</sequence>
<gene>
    <name evidence="1" type="ORF">EV650_5121</name>
</gene>
<dbReference type="Proteomes" id="UP000295447">
    <property type="component" value="Unassembled WGS sequence"/>
</dbReference>
<dbReference type="AlphaFoldDB" id="A0A4R7ZLX9"/>
<keyword evidence="2" id="KW-1185">Reference proteome</keyword>
<proteinExistence type="predicted"/>